<dbReference type="InterPro" id="IPR017871">
    <property type="entry name" value="ABC_transporter-like_CS"/>
</dbReference>
<dbReference type="InterPro" id="IPR047641">
    <property type="entry name" value="ABC_transpr_MalK/UgpC-like"/>
</dbReference>
<evidence type="ECO:0000256" key="3">
    <source>
        <dbReference type="ARBA" id="ARBA00022840"/>
    </source>
</evidence>
<dbReference type="GO" id="GO:0005524">
    <property type="term" value="F:ATP binding"/>
    <property type="evidence" value="ECO:0007669"/>
    <property type="project" value="UniProtKB-KW"/>
</dbReference>
<proteinExistence type="predicted"/>
<dbReference type="SUPFAM" id="SSF50331">
    <property type="entry name" value="MOP-like"/>
    <property type="match status" value="1"/>
</dbReference>
<dbReference type="Gene3D" id="2.40.50.100">
    <property type="match status" value="1"/>
</dbReference>
<comment type="caution">
    <text evidence="5">The sequence shown here is derived from an EMBL/GenBank/DDBJ whole genome shotgun (WGS) entry which is preliminary data.</text>
</comment>
<dbReference type="PROSITE" id="PS50893">
    <property type="entry name" value="ABC_TRANSPORTER_2"/>
    <property type="match status" value="1"/>
</dbReference>
<evidence type="ECO:0000256" key="1">
    <source>
        <dbReference type="ARBA" id="ARBA00022448"/>
    </source>
</evidence>
<evidence type="ECO:0000259" key="4">
    <source>
        <dbReference type="PROSITE" id="PS50893"/>
    </source>
</evidence>
<feature type="non-terminal residue" evidence="5">
    <location>
        <position position="250"/>
    </location>
</feature>
<dbReference type="FunFam" id="3.40.50.300:FF:000042">
    <property type="entry name" value="Maltose/maltodextrin ABC transporter, ATP-binding protein"/>
    <property type="match status" value="1"/>
</dbReference>
<dbReference type="GO" id="GO:0055052">
    <property type="term" value="C:ATP-binding cassette (ABC) transporter complex, substrate-binding subunit-containing"/>
    <property type="evidence" value="ECO:0007669"/>
    <property type="project" value="TreeGrafter"/>
</dbReference>
<dbReference type="InterPro" id="IPR040582">
    <property type="entry name" value="OB_MalK-like"/>
</dbReference>
<gene>
    <name evidence="5" type="ORF">S01H1_50738</name>
</gene>
<evidence type="ECO:0000313" key="5">
    <source>
        <dbReference type="EMBL" id="GAG17514.1"/>
    </source>
</evidence>
<dbReference type="InterPro" id="IPR008995">
    <property type="entry name" value="Mo/tungstate-bd_C_term_dom"/>
</dbReference>
<dbReference type="AlphaFoldDB" id="X0VGV0"/>
<name>X0VGV0_9ZZZZ</name>
<dbReference type="PANTHER" id="PTHR43875">
    <property type="entry name" value="MALTODEXTRIN IMPORT ATP-BINDING PROTEIN MSMX"/>
    <property type="match status" value="1"/>
</dbReference>
<keyword evidence="1" id="KW-0813">Transport</keyword>
<dbReference type="GO" id="GO:0022857">
    <property type="term" value="F:transmembrane transporter activity"/>
    <property type="evidence" value="ECO:0007669"/>
    <property type="project" value="UniProtKB-ARBA"/>
</dbReference>
<dbReference type="InterPro" id="IPR027417">
    <property type="entry name" value="P-loop_NTPase"/>
</dbReference>
<dbReference type="GO" id="GO:0016887">
    <property type="term" value="F:ATP hydrolysis activity"/>
    <property type="evidence" value="ECO:0007669"/>
    <property type="project" value="InterPro"/>
</dbReference>
<keyword evidence="2" id="KW-0547">Nucleotide-binding</keyword>
<dbReference type="Pfam" id="PF17912">
    <property type="entry name" value="OB_MalK"/>
    <property type="match status" value="1"/>
</dbReference>
<dbReference type="Pfam" id="PF00005">
    <property type="entry name" value="ABC_tran"/>
    <property type="match status" value="1"/>
</dbReference>
<dbReference type="Gene3D" id="3.40.50.300">
    <property type="entry name" value="P-loop containing nucleotide triphosphate hydrolases"/>
    <property type="match status" value="1"/>
</dbReference>
<dbReference type="PROSITE" id="PS00211">
    <property type="entry name" value="ABC_TRANSPORTER_1"/>
    <property type="match status" value="1"/>
</dbReference>
<dbReference type="InterPro" id="IPR003439">
    <property type="entry name" value="ABC_transporter-like_ATP-bd"/>
</dbReference>
<organism evidence="5">
    <name type="scientific">marine sediment metagenome</name>
    <dbReference type="NCBI Taxonomy" id="412755"/>
    <lineage>
        <taxon>unclassified sequences</taxon>
        <taxon>metagenomes</taxon>
        <taxon>ecological metagenomes</taxon>
    </lineage>
</organism>
<dbReference type="SUPFAM" id="SSF52540">
    <property type="entry name" value="P-loop containing nucleoside triphosphate hydrolases"/>
    <property type="match status" value="1"/>
</dbReference>
<evidence type="ECO:0000256" key="2">
    <source>
        <dbReference type="ARBA" id="ARBA00022741"/>
    </source>
</evidence>
<sequence length="250" mass="28221">MLAGIYKPTSGHIRFDQRVVNHLIPKERNIGMVFQSYALYPHMSAFDNISYPLRLRKMRRKEMKERVQKSADMMRIGELLDRKPAQLSGGQQQRVALARALVKEPAILLFDEPLSNLDAKLRLRMRGEIKRLQEDLGVTAVYVTHDQVEAMTMATRIAVMNYGALQTYGAPSQLYDHPDTLFVAGFIGAPPMNLIETTFAERNGGFCLSSQGLEIRIPDEQGALAKQNNAPHQVMMGIRPEDITIVPEQE</sequence>
<accession>X0VGV0</accession>
<protein>
    <recommendedName>
        <fullName evidence="4">ABC transporter domain-containing protein</fullName>
    </recommendedName>
</protein>
<dbReference type="PANTHER" id="PTHR43875:SF1">
    <property type="entry name" value="OSMOPROTECTIVE COMPOUNDS UPTAKE ATP-BINDING PROTEIN GGTA"/>
    <property type="match status" value="1"/>
</dbReference>
<keyword evidence="3" id="KW-0067">ATP-binding</keyword>
<feature type="domain" description="ABC transporter" evidence="4">
    <location>
        <begin position="1"/>
        <end position="187"/>
    </location>
</feature>
<dbReference type="EMBL" id="BARS01032700">
    <property type="protein sequence ID" value="GAG17514.1"/>
    <property type="molecule type" value="Genomic_DNA"/>
</dbReference>
<reference evidence="5" key="1">
    <citation type="journal article" date="2014" name="Front. Microbiol.">
        <title>High frequency of phylogenetically diverse reductive dehalogenase-homologous genes in deep subseafloor sedimentary metagenomes.</title>
        <authorList>
            <person name="Kawai M."/>
            <person name="Futagami T."/>
            <person name="Toyoda A."/>
            <person name="Takaki Y."/>
            <person name="Nishi S."/>
            <person name="Hori S."/>
            <person name="Arai W."/>
            <person name="Tsubouchi T."/>
            <person name="Morono Y."/>
            <person name="Uchiyama I."/>
            <person name="Ito T."/>
            <person name="Fujiyama A."/>
            <person name="Inagaki F."/>
            <person name="Takami H."/>
        </authorList>
    </citation>
    <scope>NUCLEOTIDE SEQUENCE</scope>
    <source>
        <strain evidence="5">Expedition CK06-06</strain>
    </source>
</reference>